<comment type="caution">
    <text evidence="2">The sequence shown here is derived from an EMBL/GenBank/DDBJ whole genome shotgun (WGS) entry which is preliminary data.</text>
</comment>
<feature type="region of interest" description="Disordered" evidence="1">
    <location>
        <begin position="109"/>
        <end position="129"/>
    </location>
</feature>
<dbReference type="Proteomes" id="UP001159363">
    <property type="component" value="Chromosome X"/>
</dbReference>
<proteinExistence type="predicted"/>
<accession>A0ABQ9HTX6</accession>
<sequence length="178" mass="20046">MVDNTSKVAVVMWSDNKAVHLSSSYVDVYPVSTIRRYQNCSIKHASTGDGTQGDQDGKKDVQCSQIVKHYDAQMGERDMELLGEKKPEKFKVFRLGIVECRLFKSIKMGRPSSEEDRGPEKRIKTPVVPRPHDEKFKDCGFARANNVAGTVVKHRIQMKDTVFASRPAILMVFNGSPK</sequence>
<protein>
    <recommendedName>
        <fullName evidence="4">PiggyBac transposable element-derived protein domain-containing protein</fullName>
    </recommendedName>
</protein>
<gene>
    <name evidence="2" type="ORF">PR048_013757</name>
</gene>
<evidence type="ECO:0000313" key="2">
    <source>
        <dbReference type="EMBL" id="KAJ8887541.1"/>
    </source>
</evidence>
<feature type="compositionally biased region" description="Basic and acidic residues" evidence="1">
    <location>
        <begin position="112"/>
        <end position="123"/>
    </location>
</feature>
<evidence type="ECO:0000313" key="3">
    <source>
        <dbReference type="Proteomes" id="UP001159363"/>
    </source>
</evidence>
<organism evidence="2 3">
    <name type="scientific">Dryococelus australis</name>
    <dbReference type="NCBI Taxonomy" id="614101"/>
    <lineage>
        <taxon>Eukaryota</taxon>
        <taxon>Metazoa</taxon>
        <taxon>Ecdysozoa</taxon>
        <taxon>Arthropoda</taxon>
        <taxon>Hexapoda</taxon>
        <taxon>Insecta</taxon>
        <taxon>Pterygota</taxon>
        <taxon>Neoptera</taxon>
        <taxon>Polyneoptera</taxon>
        <taxon>Phasmatodea</taxon>
        <taxon>Verophasmatodea</taxon>
        <taxon>Anareolatae</taxon>
        <taxon>Phasmatidae</taxon>
        <taxon>Eurycanthinae</taxon>
        <taxon>Dryococelus</taxon>
    </lineage>
</organism>
<evidence type="ECO:0008006" key="4">
    <source>
        <dbReference type="Google" id="ProtNLM"/>
    </source>
</evidence>
<evidence type="ECO:0000256" key="1">
    <source>
        <dbReference type="SAM" id="MobiDB-lite"/>
    </source>
</evidence>
<reference evidence="2 3" key="1">
    <citation type="submission" date="2023-02" db="EMBL/GenBank/DDBJ databases">
        <title>LHISI_Scaffold_Assembly.</title>
        <authorList>
            <person name="Stuart O.P."/>
            <person name="Cleave R."/>
            <person name="Magrath M.J.L."/>
            <person name="Mikheyev A.S."/>
        </authorList>
    </citation>
    <scope>NUCLEOTIDE SEQUENCE [LARGE SCALE GENOMIC DNA]</scope>
    <source>
        <strain evidence="2">Daus_M_001</strain>
        <tissue evidence="2">Leg muscle</tissue>
    </source>
</reference>
<name>A0ABQ9HTX6_9NEOP</name>
<keyword evidence="3" id="KW-1185">Reference proteome</keyword>
<dbReference type="EMBL" id="JARBHB010000004">
    <property type="protein sequence ID" value="KAJ8887541.1"/>
    <property type="molecule type" value="Genomic_DNA"/>
</dbReference>